<dbReference type="InterPro" id="IPR000195">
    <property type="entry name" value="Rab-GAP-TBC_dom"/>
</dbReference>
<sequence>IVNDPSITSIPSSTHKDNNASRSVDSTKEGNISVKLVYSKSKVYVHPSTNASDFIPGYISIVEKASREYLIAWTPESEILSKDMDAYVKVDCNPEENNTNNDNEDVTSTIMLSSIIDLPDQHSLYALSIPLKDVRSILVHPPSFTKWYGSLVINFQDGSSSAPLWFHDDESRSTVLQKNTQGGKFSEGETSNHGKNQQVRWGGDEFMYRLSQLTYIQQSKEDRHLYIVGDKNLQQSQEESTSTKKVEDKGGNNKSISGTKSTQNVGKNNTHQFDTSVFDSAQMDPWVATWKEFRWNALEKLSRITTFTRNTTAAATSQVVPHLPPKVQLALNTDAVRATTQEYDSARIYLAKWAADLAARSEQDTPLERRYRRVGVWGHGDGWEEETALGVFEVLNSENDFSIPTHTRTKPITKEEWDSFFDSESGKISVGEPYVRKRIFCGGLDPSIRRDAWLFLTNVYPWDSTTVERERLANKYRESYAKLRSRWLDNPEVRESAEFMDQKHRIDKDVHRTDRTVEFYAKEDMPNPDPIMHVGTNKNLEKLKELLCTYNMLDNDLGYVQGMSDLLSPLYIVIEDDLVFQAFVGFMNRAKSNFYMDQTGMRRHLLTMDALLQFMDPKLYKHLQRTDSDNLFFCFRWFLVWFKRELSWDDTLTMWEVLWSDYLTEYFTFFVALSILDQHRDAIIDYLQSFDEILKYINDLSMAINLQETLQRAEILYYQFRQRVEAVDNKKQKLQELLSTKNKEEGPGYIDDKEREQAEKDLSKLPVMSELLRRLYSGNDDGQDSSSLNEKQ</sequence>
<evidence type="ECO:0000256" key="4">
    <source>
        <dbReference type="SAM" id="MobiDB-lite"/>
    </source>
</evidence>
<feature type="compositionally biased region" description="Polar residues" evidence="4">
    <location>
        <begin position="252"/>
        <end position="268"/>
    </location>
</feature>
<dbReference type="Pfam" id="PF00566">
    <property type="entry name" value="RabGAP-TBC"/>
    <property type="match status" value="1"/>
</dbReference>
<dbReference type="Gene3D" id="1.10.8.270">
    <property type="entry name" value="putative rabgap domain of human tbc1 domain family member 14 like domains"/>
    <property type="match status" value="1"/>
</dbReference>
<feature type="region of interest" description="Disordered" evidence="4">
    <location>
        <begin position="231"/>
        <end position="268"/>
    </location>
</feature>
<dbReference type="Proteomes" id="UP000646827">
    <property type="component" value="Unassembled WGS sequence"/>
</dbReference>
<dbReference type="SMART" id="SM00164">
    <property type="entry name" value="TBC"/>
    <property type="match status" value="1"/>
</dbReference>
<feature type="region of interest" description="Disordered" evidence="4">
    <location>
        <begin position="1"/>
        <end position="26"/>
    </location>
</feature>
<dbReference type="Gene3D" id="2.30.29.230">
    <property type="match status" value="1"/>
</dbReference>
<dbReference type="OrthoDB" id="10264062at2759"/>
<keyword evidence="1" id="KW-0343">GTPase activation</keyword>
<dbReference type="Pfam" id="PF12068">
    <property type="entry name" value="PH_RBD"/>
    <property type="match status" value="1"/>
</dbReference>
<dbReference type="InterPro" id="IPR021935">
    <property type="entry name" value="SGSM1/2_RBD"/>
</dbReference>
<comment type="caution">
    <text evidence="6">The sequence shown here is derived from an EMBL/GenBank/DDBJ whole genome shotgun (WGS) entry which is preliminary data.</text>
</comment>
<dbReference type="GO" id="GO:0005737">
    <property type="term" value="C:cytoplasm"/>
    <property type="evidence" value="ECO:0007669"/>
    <property type="project" value="UniProtKB-ARBA"/>
</dbReference>
<dbReference type="EMBL" id="JAEPRB010000212">
    <property type="protein sequence ID" value="KAG2218741.1"/>
    <property type="molecule type" value="Genomic_DNA"/>
</dbReference>
<dbReference type="PANTHER" id="PTHR22957:SF502">
    <property type="entry name" value="SMALL G PROTEIN SIGNALING MODULATOR 2-RELATED"/>
    <property type="match status" value="1"/>
</dbReference>
<feature type="non-terminal residue" evidence="6">
    <location>
        <position position="1"/>
    </location>
</feature>
<organism evidence="6 7">
    <name type="scientific">Circinella minor</name>
    <dbReference type="NCBI Taxonomy" id="1195481"/>
    <lineage>
        <taxon>Eukaryota</taxon>
        <taxon>Fungi</taxon>
        <taxon>Fungi incertae sedis</taxon>
        <taxon>Mucoromycota</taxon>
        <taxon>Mucoromycotina</taxon>
        <taxon>Mucoromycetes</taxon>
        <taxon>Mucorales</taxon>
        <taxon>Lichtheimiaceae</taxon>
        <taxon>Circinella</taxon>
    </lineage>
</organism>
<dbReference type="InterPro" id="IPR035969">
    <property type="entry name" value="Rab-GAP_TBC_sf"/>
</dbReference>
<protein>
    <recommendedName>
        <fullName evidence="2">GTPase-activating protein GYP7</fullName>
    </recommendedName>
    <alternativeName>
        <fullName evidence="3">GAP for YPT7</fullName>
    </alternativeName>
</protein>
<dbReference type="Gene3D" id="1.10.472.80">
    <property type="entry name" value="Ypt/Rab-GAP domain of gyp1p, domain 3"/>
    <property type="match status" value="1"/>
</dbReference>
<keyword evidence="7" id="KW-1185">Reference proteome</keyword>
<dbReference type="PROSITE" id="PS50086">
    <property type="entry name" value="TBC_RABGAP"/>
    <property type="match status" value="1"/>
</dbReference>
<dbReference type="FunFam" id="1.10.472.80:FF:000005">
    <property type="entry name" value="TBC1 domain family member 15"/>
    <property type="match status" value="1"/>
</dbReference>
<feature type="domain" description="Rab-GAP TBC" evidence="5">
    <location>
        <begin position="443"/>
        <end position="662"/>
    </location>
</feature>
<feature type="compositionally biased region" description="Polar residues" evidence="4">
    <location>
        <begin position="1"/>
        <end position="13"/>
    </location>
</feature>
<name>A0A8H7RX27_9FUNG</name>
<dbReference type="PANTHER" id="PTHR22957">
    <property type="entry name" value="TBC1 DOMAIN FAMILY MEMBER GTPASE-ACTIVATING PROTEIN"/>
    <property type="match status" value="1"/>
</dbReference>
<dbReference type="AlphaFoldDB" id="A0A8H7RX27"/>
<evidence type="ECO:0000259" key="5">
    <source>
        <dbReference type="PROSITE" id="PS50086"/>
    </source>
</evidence>
<proteinExistence type="predicted"/>
<feature type="compositionally biased region" description="Basic and acidic residues" evidence="4">
    <location>
        <begin position="241"/>
        <end position="251"/>
    </location>
</feature>
<dbReference type="GO" id="GO:0005096">
    <property type="term" value="F:GTPase activator activity"/>
    <property type="evidence" value="ECO:0007669"/>
    <property type="project" value="UniProtKB-KW"/>
</dbReference>
<evidence type="ECO:0000256" key="2">
    <source>
        <dbReference type="ARBA" id="ARBA00072091"/>
    </source>
</evidence>
<evidence type="ECO:0000313" key="6">
    <source>
        <dbReference type="EMBL" id="KAG2218741.1"/>
    </source>
</evidence>
<reference evidence="6 7" key="1">
    <citation type="submission" date="2020-12" db="EMBL/GenBank/DDBJ databases">
        <title>Metabolic potential, ecology and presence of endohyphal bacteria is reflected in genomic diversity of Mucoromycotina.</title>
        <authorList>
            <person name="Muszewska A."/>
            <person name="Okrasinska A."/>
            <person name="Steczkiewicz K."/>
            <person name="Drgas O."/>
            <person name="Orlowska M."/>
            <person name="Perlinska-Lenart U."/>
            <person name="Aleksandrzak-Piekarczyk T."/>
            <person name="Szatraj K."/>
            <person name="Zielenkiewicz U."/>
            <person name="Pilsyk S."/>
            <person name="Malc E."/>
            <person name="Mieczkowski P."/>
            <person name="Kruszewska J.S."/>
            <person name="Biernat P."/>
            <person name="Pawlowska J."/>
        </authorList>
    </citation>
    <scope>NUCLEOTIDE SEQUENCE [LARGE SCALE GENOMIC DNA]</scope>
    <source>
        <strain evidence="6 7">CBS 142.35</strain>
    </source>
</reference>
<evidence type="ECO:0000313" key="7">
    <source>
        <dbReference type="Proteomes" id="UP000646827"/>
    </source>
</evidence>
<evidence type="ECO:0000256" key="1">
    <source>
        <dbReference type="ARBA" id="ARBA00022468"/>
    </source>
</evidence>
<gene>
    <name evidence="6" type="ORF">INT45_003059</name>
</gene>
<evidence type="ECO:0000256" key="3">
    <source>
        <dbReference type="ARBA" id="ARBA00082648"/>
    </source>
</evidence>
<dbReference type="SUPFAM" id="SSF47923">
    <property type="entry name" value="Ypt/Rab-GAP domain of gyp1p"/>
    <property type="match status" value="2"/>
</dbReference>
<accession>A0A8H7RX27</accession>